<evidence type="ECO:0000256" key="8">
    <source>
        <dbReference type="SAM" id="Phobius"/>
    </source>
</evidence>
<comment type="caution">
    <text evidence="10">The sequence shown here is derived from an EMBL/GenBank/DDBJ whole genome shotgun (WGS) entry which is preliminary data.</text>
</comment>
<keyword evidence="4" id="KW-0479">Metal-binding</keyword>
<evidence type="ECO:0000259" key="9">
    <source>
        <dbReference type="Pfam" id="PF00266"/>
    </source>
</evidence>
<reference evidence="10 11" key="1">
    <citation type="journal article" date="2015" name="Plant Cell">
        <title>Oil accumulation by the oleaginous diatom Fistulifera solaris as revealed by the genome and transcriptome.</title>
        <authorList>
            <person name="Tanaka T."/>
            <person name="Maeda Y."/>
            <person name="Veluchamy A."/>
            <person name="Tanaka M."/>
            <person name="Abida H."/>
            <person name="Marechal E."/>
            <person name="Bowler C."/>
            <person name="Muto M."/>
            <person name="Sunaga Y."/>
            <person name="Tanaka M."/>
            <person name="Yoshino T."/>
            <person name="Taniguchi T."/>
            <person name="Fukuda Y."/>
            <person name="Nemoto M."/>
            <person name="Matsumoto M."/>
            <person name="Wong P.S."/>
            <person name="Aburatani S."/>
            <person name="Fujibuchi W."/>
        </authorList>
    </citation>
    <scope>NUCLEOTIDE SEQUENCE [LARGE SCALE GENOMIC DNA]</scope>
    <source>
        <strain evidence="10 11">JPCC DA0580</strain>
    </source>
</reference>
<dbReference type="InterPro" id="IPR000192">
    <property type="entry name" value="Aminotrans_V_dom"/>
</dbReference>
<feature type="domain" description="Aminotransferase class V" evidence="9">
    <location>
        <begin position="39"/>
        <end position="415"/>
    </location>
</feature>
<evidence type="ECO:0000256" key="6">
    <source>
        <dbReference type="ARBA" id="ARBA00023004"/>
    </source>
</evidence>
<dbReference type="Gene3D" id="1.10.260.50">
    <property type="match status" value="1"/>
</dbReference>
<evidence type="ECO:0000256" key="1">
    <source>
        <dbReference type="ARBA" id="ARBA00001933"/>
    </source>
</evidence>
<keyword evidence="8" id="KW-0812">Transmembrane</keyword>
<evidence type="ECO:0000313" key="11">
    <source>
        <dbReference type="Proteomes" id="UP000198406"/>
    </source>
</evidence>
<evidence type="ECO:0000313" key="10">
    <source>
        <dbReference type="EMBL" id="GAX18729.1"/>
    </source>
</evidence>
<dbReference type="InterPro" id="IPR016454">
    <property type="entry name" value="Cysteine_dSase"/>
</dbReference>
<keyword evidence="8" id="KW-1133">Transmembrane helix</keyword>
<keyword evidence="5" id="KW-0663">Pyridoxal phosphate</keyword>
<feature type="transmembrane region" description="Helical" evidence="8">
    <location>
        <begin position="12"/>
        <end position="29"/>
    </location>
</feature>
<dbReference type="OrthoDB" id="10250117at2759"/>
<dbReference type="EMBL" id="BDSP01000132">
    <property type="protein sequence ID" value="GAX18729.1"/>
    <property type="molecule type" value="Genomic_DNA"/>
</dbReference>
<dbReference type="AlphaFoldDB" id="A0A1Z5JXU0"/>
<dbReference type="GO" id="GO:0046872">
    <property type="term" value="F:metal ion binding"/>
    <property type="evidence" value="ECO:0007669"/>
    <property type="project" value="UniProtKB-KW"/>
</dbReference>
<keyword evidence="6" id="KW-0408">Iron</keyword>
<dbReference type="PANTHER" id="PTHR11601">
    <property type="entry name" value="CYSTEINE DESULFURYLASE FAMILY MEMBER"/>
    <property type="match status" value="1"/>
</dbReference>
<keyword evidence="11" id="KW-1185">Reference proteome</keyword>
<evidence type="ECO:0000256" key="5">
    <source>
        <dbReference type="ARBA" id="ARBA00022898"/>
    </source>
</evidence>
<gene>
    <name evidence="10" type="ORF">FisN_26Hh019</name>
</gene>
<dbReference type="InterPro" id="IPR015422">
    <property type="entry name" value="PyrdxlP-dep_Trfase_small"/>
</dbReference>
<dbReference type="Gene3D" id="3.40.640.10">
    <property type="entry name" value="Type I PLP-dependent aspartate aminotransferase-like (Major domain)"/>
    <property type="match status" value="1"/>
</dbReference>
<keyword evidence="3 10" id="KW-0808">Transferase</keyword>
<dbReference type="InParanoid" id="A0A1Z5JXU0"/>
<dbReference type="PANTHER" id="PTHR11601:SF34">
    <property type="entry name" value="CYSTEINE DESULFURASE"/>
    <property type="match status" value="1"/>
</dbReference>
<organism evidence="10 11">
    <name type="scientific">Fistulifera solaris</name>
    <name type="common">Oleaginous diatom</name>
    <dbReference type="NCBI Taxonomy" id="1519565"/>
    <lineage>
        <taxon>Eukaryota</taxon>
        <taxon>Sar</taxon>
        <taxon>Stramenopiles</taxon>
        <taxon>Ochrophyta</taxon>
        <taxon>Bacillariophyta</taxon>
        <taxon>Bacillariophyceae</taxon>
        <taxon>Bacillariophycidae</taxon>
        <taxon>Naviculales</taxon>
        <taxon>Naviculaceae</taxon>
        <taxon>Fistulifera</taxon>
    </lineage>
</organism>
<comment type="cofactor">
    <cofactor evidence="1">
        <name>pyridoxal 5'-phosphate</name>
        <dbReference type="ChEBI" id="CHEBI:597326"/>
    </cofactor>
</comment>
<sequence>MQSLQQSLLSWPTTTVAFVATAFVAHLIVSKKHKQQPRIYFDSNATTPIDDRVYQAMIPFFTKEFGNPSSTNHWAGQVPAASIQKARQQVLQLLGLEDPTSAATPLSAVWFTASGTEADNWAIALALQNATQVPPHIVTTNVEHPAIAHYLEHLQNLGRCRVTYVPVNQEGRVDANQVLQAITKSTCLVTIQYANNETGAVQPIQEIAQYCRQHDILFHTDAAQAAGRVSMLFGENGPDMITLVGHKMGAPKGVGCLYVRPGCLQQEVNLLWGGGQEYGRRGGTENVPYLVGFGTACALASQEWQQRAQHMEAMRTLLLQLLTDGLGVDNVKANGPTDPAWRLPNTLSVGIKNVQAGALLQAVGDRVAASAGASCHTPQAQVSAVLLAMKVPTEFALGTIRLSVSHTTTKSEVEQAAAILIAAVKEQWVANNKVV</sequence>
<dbReference type="SUPFAM" id="SSF53383">
    <property type="entry name" value="PLP-dependent transferases"/>
    <property type="match status" value="1"/>
</dbReference>
<proteinExistence type="inferred from homology"/>
<dbReference type="PIRSF" id="PIRSF005572">
    <property type="entry name" value="NifS"/>
    <property type="match status" value="1"/>
</dbReference>
<keyword evidence="7" id="KW-0411">Iron-sulfur</keyword>
<dbReference type="GO" id="GO:0031071">
    <property type="term" value="F:cysteine desulfurase activity"/>
    <property type="evidence" value="ECO:0007669"/>
    <property type="project" value="UniProtKB-EC"/>
</dbReference>
<evidence type="ECO:0000256" key="2">
    <source>
        <dbReference type="ARBA" id="ARBA00006490"/>
    </source>
</evidence>
<evidence type="ECO:0000256" key="4">
    <source>
        <dbReference type="ARBA" id="ARBA00022723"/>
    </source>
</evidence>
<dbReference type="InterPro" id="IPR015424">
    <property type="entry name" value="PyrdxlP-dep_Trfase"/>
</dbReference>
<evidence type="ECO:0000256" key="7">
    <source>
        <dbReference type="ARBA" id="ARBA00023014"/>
    </source>
</evidence>
<dbReference type="Gene3D" id="3.90.1150.10">
    <property type="entry name" value="Aspartate Aminotransferase, domain 1"/>
    <property type="match status" value="1"/>
</dbReference>
<dbReference type="EC" id="2.8.1.7" evidence="10"/>
<comment type="similarity">
    <text evidence="2">Belongs to the class-V pyridoxal-phosphate-dependent aminotransferase family. NifS/IscS subfamily.</text>
</comment>
<protein>
    <submittedName>
        <fullName evidence="10">Cysteine desulfurase</fullName>
        <ecNumber evidence="10">2.8.1.7</ecNumber>
    </submittedName>
</protein>
<dbReference type="Proteomes" id="UP000198406">
    <property type="component" value="Unassembled WGS sequence"/>
</dbReference>
<dbReference type="Pfam" id="PF00266">
    <property type="entry name" value="Aminotran_5"/>
    <property type="match status" value="1"/>
</dbReference>
<keyword evidence="8" id="KW-0472">Membrane</keyword>
<evidence type="ECO:0000256" key="3">
    <source>
        <dbReference type="ARBA" id="ARBA00022679"/>
    </source>
</evidence>
<accession>A0A1Z5JXU0</accession>
<name>A0A1Z5JXU0_FISSO</name>
<dbReference type="GO" id="GO:0051536">
    <property type="term" value="F:iron-sulfur cluster binding"/>
    <property type="evidence" value="ECO:0007669"/>
    <property type="project" value="UniProtKB-KW"/>
</dbReference>
<dbReference type="InterPro" id="IPR015421">
    <property type="entry name" value="PyrdxlP-dep_Trfase_major"/>
</dbReference>